<protein>
    <submittedName>
        <fullName evidence="3">Response regulator receiver protein</fullName>
    </submittedName>
</protein>
<dbReference type="Pfam" id="PF00072">
    <property type="entry name" value="Response_reg"/>
    <property type="match status" value="1"/>
</dbReference>
<comment type="caution">
    <text evidence="3">The sequence shown here is derived from an EMBL/GenBank/DDBJ whole genome shotgun (WGS) entry which is preliminary data.</text>
</comment>
<dbReference type="Gene3D" id="3.40.50.2300">
    <property type="match status" value="1"/>
</dbReference>
<feature type="domain" description="Response regulatory" evidence="2">
    <location>
        <begin position="1"/>
        <end position="68"/>
    </location>
</feature>
<feature type="non-terminal residue" evidence="3">
    <location>
        <position position="68"/>
    </location>
</feature>
<dbReference type="InterPro" id="IPR011006">
    <property type="entry name" value="CheY-like_superfamily"/>
</dbReference>
<dbReference type="InterPro" id="IPR001789">
    <property type="entry name" value="Sig_transdc_resp-reg_receiver"/>
</dbReference>
<dbReference type="EMBL" id="AZMM01017726">
    <property type="protein sequence ID" value="ETJ25621.1"/>
    <property type="molecule type" value="Genomic_DNA"/>
</dbReference>
<dbReference type="PANTHER" id="PTHR44591:SF3">
    <property type="entry name" value="RESPONSE REGULATORY DOMAIN-CONTAINING PROTEIN"/>
    <property type="match status" value="1"/>
</dbReference>
<dbReference type="AlphaFoldDB" id="W1X600"/>
<dbReference type="PANTHER" id="PTHR44591">
    <property type="entry name" value="STRESS RESPONSE REGULATOR PROTEIN 1"/>
    <property type="match status" value="1"/>
</dbReference>
<proteinExistence type="predicted"/>
<gene>
    <name evidence="3" type="ORF">Q604_UNBC17726G0001</name>
</gene>
<dbReference type="GO" id="GO:0000160">
    <property type="term" value="P:phosphorelay signal transduction system"/>
    <property type="evidence" value="ECO:0007669"/>
    <property type="project" value="InterPro"/>
</dbReference>
<organism evidence="3">
    <name type="scientific">human gut metagenome</name>
    <dbReference type="NCBI Taxonomy" id="408170"/>
    <lineage>
        <taxon>unclassified sequences</taxon>
        <taxon>metagenomes</taxon>
        <taxon>organismal metagenomes</taxon>
    </lineage>
</organism>
<accession>W1X600</accession>
<dbReference type="PROSITE" id="PS50110">
    <property type="entry name" value="RESPONSE_REGULATORY"/>
    <property type="match status" value="1"/>
</dbReference>
<evidence type="ECO:0000256" key="1">
    <source>
        <dbReference type="ARBA" id="ARBA00022553"/>
    </source>
</evidence>
<keyword evidence="1" id="KW-0597">Phosphoprotein</keyword>
<sequence>QAGYEVNVAHDGQKALELFKKYPIDLIVTDIMMPNMDGYDLIGEVQYLAPEQPFLFITAKTSEPDKIY</sequence>
<name>W1X600_9ZZZZ</name>
<dbReference type="SUPFAM" id="SSF52172">
    <property type="entry name" value="CheY-like"/>
    <property type="match status" value="1"/>
</dbReference>
<evidence type="ECO:0000313" key="3">
    <source>
        <dbReference type="EMBL" id="ETJ25621.1"/>
    </source>
</evidence>
<feature type="non-terminal residue" evidence="3">
    <location>
        <position position="1"/>
    </location>
</feature>
<dbReference type="InterPro" id="IPR050595">
    <property type="entry name" value="Bact_response_regulator"/>
</dbReference>
<evidence type="ECO:0000259" key="2">
    <source>
        <dbReference type="PROSITE" id="PS50110"/>
    </source>
</evidence>
<reference evidence="3" key="1">
    <citation type="submission" date="2013-12" db="EMBL/GenBank/DDBJ databases">
        <title>A Varibaculum cambriense genome reconstructed from a premature infant gut community with otherwise low bacterial novelty that shifts toward anaerobic metabolism during the third week of life.</title>
        <authorList>
            <person name="Brown C.T."/>
            <person name="Sharon I."/>
            <person name="Thomas B.C."/>
            <person name="Castelle C.J."/>
            <person name="Morowitz M.J."/>
            <person name="Banfield J.F."/>
        </authorList>
    </citation>
    <scope>NUCLEOTIDE SEQUENCE</scope>
</reference>